<dbReference type="AlphaFoldDB" id="A0A428T2M9"/>
<protein>
    <submittedName>
        <fullName evidence="1">Uncharacterized protein</fullName>
    </submittedName>
</protein>
<organism evidence="1 2">
    <name type="scientific">Fusarium oligoseptatum</name>
    <dbReference type="NCBI Taxonomy" id="2604345"/>
    <lineage>
        <taxon>Eukaryota</taxon>
        <taxon>Fungi</taxon>
        <taxon>Dikarya</taxon>
        <taxon>Ascomycota</taxon>
        <taxon>Pezizomycotina</taxon>
        <taxon>Sordariomycetes</taxon>
        <taxon>Hypocreomycetidae</taxon>
        <taxon>Hypocreales</taxon>
        <taxon>Nectriaceae</taxon>
        <taxon>Fusarium</taxon>
        <taxon>Fusarium solani species complex</taxon>
    </lineage>
</organism>
<comment type="caution">
    <text evidence="1">The sequence shown here is derived from an EMBL/GenBank/DDBJ whole genome shotgun (WGS) entry which is preliminary data.</text>
</comment>
<proteinExistence type="predicted"/>
<accession>A0A428T2M9</accession>
<keyword evidence="2" id="KW-1185">Reference proteome</keyword>
<evidence type="ECO:0000313" key="1">
    <source>
        <dbReference type="EMBL" id="RSL96186.1"/>
    </source>
</evidence>
<name>A0A428T2M9_9HYPO</name>
<dbReference type="EMBL" id="NKCK01000142">
    <property type="protein sequence ID" value="RSL96186.1"/>
    <property type="molecule type" value="Genomic_DNA"/>
</dbReference>
<gene>
    <name evidence="1" type="ORF">CEP52_011632</name>
</gene>
<reference evidence="1 2" key="1">
    <citation type="submission" date="2017-06" db="EMBL/GenBank/DDBJ databases">
        <title>Comparative genomic analysis of Ambrosia Fusariam Clade fungi.</title>
        <authorList>
            <person name="Stajich J.E."/>
            <person name="Carrillo J."/>
            <person name="Kijimoto T."/>
            <person name="Eskalen A."/>
            <person name="O'Donnell K."/>
            <person name="Kasson M."/>
        </authorList>
    </citation>
    <scope>NUCLEOTIDE SEQUENCE [LARGE SCALE GENOMIC DNA]</scope>
    <source>
        <strain evidence="1 2">NRRL62579</strain>
    </source>
</reference>
<evidence type="ECO:0000313" key="2">
    <source>
        <dbReference type="Proteomes" id="UP000287144"/>
    </source>
</evidence>
<sequence>MDSFRPIASSYSSFAFAQAKSFLFQINLETDKLVLADPKLLPELKNLRLGHSLIREALERGFGQDSLRLPDLLEDLALYTNAVHKCSATAQHLRLQSDLIFLKDPRILSRQCHLLEAAREARRHSEKLLYRFDKDASLTTRLSVTSQDVQNWLDVSLGLHELDTRTPHTPRFDLDPNIFWKWTTQKRNLLWCTSTSTHSDDESRDDIGLAVARRLLNSRKGFVGYTFFSHASKQLEPIHSLCHLLGQLIASQGMQISTALKGWFLSHKDTRPSLEDARRMLIHELRHRENAYLIFSDTSANKDDLEAFLPIFQDVLHIGRKLFVVCPCSVPDQLKAEGWIQITEAEFQGKDTDYDLESVIGYPKLIAKCLRMAQVDVVETIRQENPATWEEIQKWIDAPEEINSIIANGSGQRPVLGGTDSLEGLDYFLQSEQGTQGNDTTYTKTKRHGLAAFGQRGDTY</sequence>
<dbReference type="Proteomes" id="UP000287144">
    <property type="component" value="Unassembled WGS sequence"/>
</dbReference>